<keyword evidence="3" id="KW-1185">Reference proteome</keyword>
<feature type="compositionally biased region" description="Polar residues" evidence="1">
    <location>
        <begin position="15"/>
        <end position="28"/>
    </location>
</feature>
<feature type="region of interest" description="Disordered" evidence="1">
    <location>
        <begin position="15"/>
        <end position="63"/>
    </location>
</feature>
<accession>K0RKE9</accession>
<feature type="non-terminal residue" evidence="2">
    <location>
        <position position="1"/>
    </location>
</feature>
<organism evidence="2 3">
    <name type="scientific">Thalassiosira oceanica</name>
    <name type="common">Marine diatom</name>
    <dbReference type="NCBI Taxonomy" id="159749"/>
    <lineage>
        <taxon>Eukaryota</taxon>
        <taxon>Sar</taxon>
        <taxon>Stramenopiles</taxon>
        <taxon>Ochrophyta</taxon>
        <taxon>Bacillariophyta</taxon>
        <taxon>Coscinodiscophyceae</taxon>
        <taxon>Thalassiosirophycidae</taxon>
        <taxon>Thalassiosirales</taxon>
        <taxon>Thalassiosiraceae</taxon>
        <taxon>Thalassiosira</taxon>
    </lineage>
</organism>
<dbReference type="EMBL" id="AGNL01037311">
    <property type="protein sequence ID" value="EJK53670.1"/>
    <property type="molecule type" value="Genomic_DNA"/>
</dbReference>
<dbReference type="AlphaFoldDB" id="K0RKE9"/>
<reference evidence="2 3" key="1">
    <citation type="journal article" date="2012" name="Genome Biol.">
        <title>Genome and low-iron response of an oceanic diatom adapted to chronic iron limitation.</title>
        <authorList>
            <person name="Lommer M."/>
            <person name="Specht M."/>
            <person name="Roy A.S."/>
            <person name="Kraemer L."/>
            <person name="Andreson R."/>
            <person name="Gutowska M.A."/>
            <person name="Wolf J."/>
            <person name="Bergner S.V."/>
            <person name="Schilhabel M.B."/>
            <person name="Klostermeier U.C."/>
            <person name="Beiko R.G."/>
            <person name="Rosenstiel P."/>
            <person name="Hippler M."/>
            <person name="Laroche J."/>
        </authorList>
    </citation>
    <scope>NUCLEOTIDE SEQUENCE [LARGE SCALE GENOMIC DNA]</scope>
    <source>
        <strain evidence="2 3">CCMP1005</strain>
    </source>
</reference>
<evidence type="ECO:0000313" key="2">
    <source>
        <dbReference type="EMBL" id="EJK53670.1"/>
    </source>
</evidence>
<evidence type="ECO:0000313" key="3">
    <source>
        <dbReference type="Proteomes" id="UP000266841"/>
    </source>
</evidence>
<feature type="compositionally biased region" description="Polar residues" evidence="1">
    <location>
        <begin position="41"/>
        <end position="63"/>
    </location>
</feature>
<sequence length="95" mass="10392">FAHYSRFCLQKKYLNAQSHQDNAKTGQNPKVHEERKRNPKRGTSSPPHQTKPNQIKSNQIKSNQPSLFVLAQKGAAAAGATTATAAFVQCASKNS</sequence>
<evidence type="ECO:0000256" key="1">
    <source>
        <dbReference type="SAM" id="MobiDB-lite"/>
    </source>
</evidence>
<gene>
    <name evidence="2" type="ORF">THAOC_26842</name>
</gene>
<dbReference type="Proteomes" id="UP000266841">
    <property type="component" value="Unassembled WGS sequence"/>
</dbReference>
<proteinExistence type="predicted"/>
<name>K0RKE9_THAOC</name>
<protein>
    <submittedName>
        <fullName evidence="2">Uncharacterized protein</fullName>
    </submittedName>
</protein>
<comment type="caution">
    <text evidence="2">The sequence shown here is derived from an EMBL/GenBank/DDBJ whole genome shotgun (WGS) entry which is preliminary data.</text>
</comment>